<dbReference type="AlphaFoldDB" id="A0A286E6Z4"/>
<name>A0A286E6Z4_9NEIS</name>
<dbReference type="EMBL" id="OCNF01000004">
    <property type="protein sequence ID" value="SOD66685.1"/>
    <property type="molecule type" value="Genomic_DNA"/>
</dbReference>
<sequence length="56" mass="7080">MKRKLSKKQSLFCMILSQFWKYKFLTLALMYFILTHFIWYRPKPVKYDSQTYILEY</sequence>
<evidence type="ECO:0000313" key="3">
    <source>
        <dbReference type="Proteomes" id="UP000219669"/>
    </source>
</evidence>
<reference evidence="2 3" key="1">
    <citation type="submission" date="2017-09" db="EMBL/GenBank/DDBJ databases">
        <authorList>
            <person name="Ehlers B."/>
            <person name="Leendertz F.H."/>
        </authorList>
    </citation>
    <scope>NUCLEOTIDE SEQUENCE [LARGE SCALE GENOMIC DNA]</scope>
    <source>
        <strain evidence="2 3">DSM 16848</strain>
    </source>
</reference>
<accession>A0A286E6Z4</accession>
<keyword evidence="1" id="KW-0812">Transmembrane</keyword>
<keyword evidence="3" id="KW-1185">Reference proteome</keyword>
<gene>
    <name evidence="2" type="ORF">SAMN02746062_00696</name>
</gene>
<feature type="transmembrane region" description="Helical" evidence="1">
    <location>
        <begin position="20"/>
        <end position="39"/>
    </location>
</feature>
<evidence type="ECO:0000256" key="1">
    <source>
        <dbReference type="SAM" id="Phobius"/>
    </source>
</evidence>
<dbReference type="Proteomes" id="UP000219669">
    <property type="component" value="Unassembled WGS sequence"/>
</dbReference>
<proteinExistence type="predicted"/>
<protein>
    <submittedName>
        <fullName evidence="2">Uncharacterized protein</fullName>
    </submittedName>
</protein>
<organism evidence="2 3">
    <name type="scientific">Alysiella filiformis DSM 16848</name>
    <dbReference type="NCBI Taxonomy" id="1120981"/>
    <lineage>
        <taxon>Bacteria</taxon>
        <taxon>Pseudomonadati</taxon>
        <taxon>Pseudomonadota</taxon>
        <taxon>Betaproteobacteria</taxon>
        <taxon>Neisseriales</taxon>
        <taxon>Neisseriaceae</taxon>
        <taxon>Alysiella</taxon>
    </lineage>
</organism>
<evidence type="ECO:0000313" key="2">
    <source>
        <dbReference type="EMBL" id="SOD66685.1"/>
    </source>
</evidence>
<keyword evidence="1" id="KW-0472">Membrane</keyword>
<keyword evidence="1" id="KW-1133">Transmembrane helix</keyword>